<feature type="compositionally biased region" description="Low complexity" evidence="2">
    <location>
        <begin position="404"/>
        <end position="414"/>
    </location>
</feature>
<feature type="domain" description="Cwf19-like protein C-terminal" evidence="3">
    <location>
        <begin position="660"/>
        <end position="743"/>
    </location>
</feature>
<comment type="similarity">
    <text evidence="1">Belongs to the CWF19 family.</text>
</comment>
<feature type="compositionally biased region" description="Basic and acidic residues" evidence="2">
    <location>
        <begin position="303"/>
        <end position="313"/>
    </location>
</feature>
<feature type="region of interest" description="Disordered" evidence="2">
    <location>
        <begin position="404"/>
        <end position="450"/>
    </location>
</feature>
<keyword evidence="6" id="KW-1185">Reference proteome</keyword>
<feature type="compositionally biased region" description="Polar residues" evidence="2">
    <location>
        <begin position="113"/>
        <end position="123"/>
    </location>
</feature>
<dbReference type="AlphaFoldDB" id="A0A8I6S0H0"/>
<dbReference type="OMA" id="FMKCLTR"/>
<feature type="region of interest" description="Disordered" evidence="2">
    <location>
        <begin position="1"/>
        <end position="124"/>
    </location>
</feature>
<evidence type="ECO:0000313" key="6">
    <source>
        <dbReference type="Proteomes" id="UP000494040"/>
    </source>
</evidence>
<evidence type="ECO:0000259" key="4">
    <source>
        <dbReference type="Pfam" id="PF04677"/>
    </source>
</evidence>
<name>A0A8I6S0H0_CIMLE</name>
<evidence type="ECO:0000259" key="3">
    <source>
        <dbReference type="Pfam" id="PF04676"/>
    </source>
</evidence>
<gene>
    <name evidence="5" type="primary">106670172</name>
</gene>
<dbReference type="PANTHER" id="PTHR12072:SF5">
    <property type="entry name" value="CWF19-LIKE PROTEIN 2"/>
    <property type="match status" value="1"/>
</dbReference>
<dbReference type="InterPro" id="IPR040194">
    <property type="entry name" value="Cwf19-like"/>
</dbReference>
<feature type="domain" description="Cwf19-like C-terminal" evidence="4">
    <location>
        <begin position="529"/>
        <end position="651"/>
    </location>
</feature>
<feature type="compositionally biased region" description="Basic and acidic residues" evidence="2">
    <location>
        <begin position="175"/>
        <end position="210"/>
    </location>
</feature>
<dbReference type="Pfam" id="PF04677">
    <property type="entry name" value="CwfJ_C_1"/>
    <property type="match status" value="1"/>
</dbReference>
<evidence type="ECO:0000256" key="2">
    <source>
        <dbReference type="SAM" id="MobiDB-lite"/>
    </source>
</evidence>
<evidence type="ECO:0008006" key="7">
    <source>
        <dbReference type="Google" id="ProtNLM"/>
    </source>
</evidence>
<feature type="compositionally biased region" description="Basic and acidic residues" evidence="2">
    <location>
        <begin position="79"/>
        <end position="89"/>
    </location>
</feature>
<dbReference type="InterPro" id="IPR006767">
    <property type="entry name" value="Cwf19-like_C_dom-2"/>
</dbReference>
<dbReference type="KEGG" id="clec:106670172"/>
<reference evidence="5" key="1">
    <citation type="submission" date="2022-01" db="UniProtKB">
        <authorList>
            <consortium name="EnsemblMetazoa"/>
        </authorList>
    </citation>
    <scope>IDENTIFICATION</scope>
</reference>
<dbReference type="Proteomes" id="UP000494040">
    <property type="component" value="Unassembled WGS sequence"/>
</dbReference>
<feature type="compositionally biased region" description="Polar residues" evidence="2">
    <location>
        <begin position="90"/>
        <end position="100"/>
    </location>
</feature>
<organism evidence="5 6">
    <name type="scientific">Cimex lectularius</name>
    <name type="common">Bed bug</name>
    <name type="synonym">Acanthia lectularia</name>
    <dbReference type="NCBI Taxonomy" id="79782"/>
    <lineage>
        <taxon>Eukaryota</taxon>
        <taxon>Metazoa</taxon>
        <taxon>Ecdysozoa</taxon>
        <taxon>Arthropoda</taxon>
        <taxon>Hexapoda</taxon>
        <taxon>Insecta</taxon>
        <taxon>Pterygota</taxon>
        <taxon>Neoptera</taxon>
        <taxon>Paraneoptera</taxon>
        <taxon>Hemiptera</taxon>
        <taxon>Heteroptera</taxon>
        <taxon>Panheteroptera</taxon>
        <taxon>Cimicomorpha</taxon>
        <taxon>Cimicidae</taxon>
        <taxon>Cimex</taxon>
    </lineage>
</organism>
<dbReference type="GO" id="GO:0000398">
    <property type="term" value="P:mRNA splicing, via spliceosome"/>
    <property type="evidence" value="ECO:0007669"/>
    <property type="project" value="TreeGrafter"/>
</dbReference>
<dbReference type="GO" id="GO:0071014">
    <property type="term" value="C:post-mRNA release spliceosomal complex"/>
    <property type="evidence" value="ECO:0007669"/>
    <property type="project" value="TreeGrafter"/>
</dbReference>
<dbReference type="OrthoDB" id="2113965at2759"/>
<sequence>MGHSKKHKKKEKKHKKEKKRKRDTSSSSSESEEEWVEKTPASQEGDMRGKVEEQKRDDWMNMDFGVATFSNDARKKRKEKEEQEAKEKSLLNQPGQSSRELNPYWREGGTGLPSENKSLSGHLTKTVGDHGIKWLRKAFQRAKEEAVEKGVSLESVVAERWGSLDHLKQLLDEAELKEARRNKFGHREYKDFKREDRYKRDRSRDRDKHRPSFRSPVDGNETKQRFKMPHDPDGERDDRRHRRDDSADGKSDDRRSRKHFGQESKSRFRIPKDSDEDFVRSRRDLDEEKDRKEHSQYKSSHGNFDDTRNRQPEGYRQSYSSNSSRKGWRKPSENKNTEDSSKDRRATPERERQTPINEPSQDEPEDKILSKDELNKLGARMIKAEIMGDTALAAKLKQQLENARAASESNNSRSKQIVTLTETDSRGFTRPFTAPTEAGRSKKRRVATHENKQRVRYFADDDKHSLQDMFENERFNTVADQNATFARLMGREMSRKDGSLALDDPFEETAATDNSAKDNSRKISQTIQNQIKKEKAFDECRWCIMGLNAQQDIIVTTRSKVHLCVPPFQSLTTNHCLIVPNFHVSCGTQVDEDVWDDIMEMRKILVKLFEKDDNDVIFFEHAINFHKHPHMLLHCVPVPKEIGDVAPIYFKKAMLECETEWSNNKKVVELAGRDVRKAVPKGLPYFAVDFGMQSGYAHVIEDYKLFPRNFAQEIIGGMLDLDHGIWRKQKHESTETVKIKRDELRKLIENV</sequence>
<dbReference type="Gene3D" id="3.30.428.10">
    <property type="entry name" value="HIT-like"/>
    <property type="match status" value="1"/>
</dbReference>
<dbReference type="InterPro" id="IPR006768">
    <property type="entry name" value="Cwf19-like_C_dom-1"/>
</dbReference>
<dbReference type="EnsemblMetazoa" id="XM_014400258.2">
    <property type="protein sequence ID" value="XP_014255744.1"/>
    <property type="gene ID" value="LOC106670172"/>
</dbReference>
<dbReference type="PANTHER" id="PTHR12072">
    <property type="entry name" value="CWF19, CELL CYCLE CONTROL PROTEIN"/>
    <property type="match status" value="1"/>
</dbReference>
<dbReference type="SUPFAM" id="SSF54197">
    <property type="entry name" value="HIT-like"/>
    <property type="match status" value="1"/>
</dbReference>
<feature type="compositionally biased region" description="Basic and acidic residues" evidence="2">
    <location>
        <begin position="45"/>
        <end position="59"/>
    </location>
</feature>
<protein>
    <recommendedName>
        <fullName evidence="7">CWF19-like protein 2</fullName>
    </recommendedName>
</protein>
<accession>A0A8I6S0H0</accession>
<dbReference type="Pfam" id="PF04676">
    <property type="entry name" value="CwfJ_C_2"/>
    <property type="match status" value="1"/>
</dbReference>
<feature type="compositionally biased region" description="Basic residues" evidence="2">
    <location>
        <begin position="1"/>
        <end position="22"/>
    </location>
</feature>
<proteinExistence type="inferred from homology"/>
<feature type="compositionally biased region" description="Basic and acidic residues" evidence="2">
    <location>
        <begin position="330"/>
        <end position="353"/>
    </location>
</feature>
<feature type="compositionally biased region" description="Basic and acidic residues" evidence="2">
    <location>
        <begin position="220"/>
        <end position="296"/>
    </location>
</feature>
<evidence type="ECO:0000313" key="5">
    <source>
        <dbReference type="EnsemblMetazoa" id="XP_014255744.1"/>
    </source>
</evidence>
<evidence type="ECO:0000256" key="1">
    <source>
        <dbReference type="ARBA" id="ARBA00006795"/>
    </source>
</evidence>
<feature type="region of interest" description="Disordered" evidence="2">
    <location>
        <begin position="175"/>
        <end position="369"/>
    </location>
</feature>
<dbReference type="InterPro" id="IPR036265">
    <property type="entry name" value="HIT-like_sf"/>
</dbReference>